<reference evidence="2" key="2">
    <citation type="submission" date="2016-06" db="EMBL/GenBank/DDBJ databases">
        <title>The genome of a short-lived fish provides insights into sex chromosome evolution and the genetic control of aging.</title>
        <authorList>
            <person name="Reichwald K."/>
            <person name="Felder M."/>
            <person name="Petzold A."/>
            <person name="Koch P."/>
            <person name="Groth M."/>
            <person name="Platzer M."/>
        </authorList>
    </citation>
    <scope>NUCLEOTIDE SEQUENCE</scope>
    <source>
        <tissue evidence="2">Brain</tissue>
    </source>
</reference>
<sequence length="68" mass="7866">HRQSCIAILRELAASTHARNLRKRERQNEEERGEGGRNKRREAETFLHKGCQDADCIPQMHALTQSLL</sequence>
<feature type="non-terminal residue" evidence="2">
    <location>
        <position position="1"/>
    </location>
</feature>
<reference evidence="2" key="1">
    <citation type="submission" date="2016-05" db="EMBL/GenBank/DDBJ databases">
        <authorList>
            <person name="Lavstsen T."/>
            <person name="Jespersen J.S."/>
        </authorList>
    </citation>
    <scope>NUCLEOTIDE SEQUENCE</scope>
    <source>
        <tissue evidence="2">Brain</tissue>
    </source>
</reference>
<proteinExistence type="predicted"/>
<gene>
    <name evidence="2" type="primary">Nfu_g_1_001281</name>
</gene>
<organism evidence="2">
    <name type="scientific">Iconisemion striatum</name>
    <dbReference type="NCBI Taxonomy" id="60296"/>
    <lineage>
        <taxon>Eukaryota</taxon>
        <taxon>Metazoa</taxon>
        <taxon>Chordata</taxon>
        <taxon>Craniata</taxon>
        <taxon>Vertebrata</taxon>
        <taxon>Euteleostomi</taxon>
        <taxon>Actinopterygii</taxon>
        <taxon>Neopterygii</taxon>
        <taxon>Teleostei</taxon>
        <taxon>Neoteleostei</taxon>
        <taxon>Acanthomorphata</taxon>
        <taxon>Ovalentaria</taxon>
        <taxon>Atherinomorphae</taxon>
        <taxon>Cyprinodontiformes</taxon>
        <taxon>Nothobranchiidae</taxon>
        <taxon>Iconisemion</taxon>
    </lineage>
</organism>
<dbReference type="AlphaFoldDB" id="A0A1A7X9Z7"/>
<evidence type="ECO:0000256" key="1">
    <source>
        <dbReference type="SAM" id="MobiDB-lite"/>
    </source>
</evidence>
<feature type="compositionally biased region" description="Basic and acidic residues" evidence="1">
    <location>
        <begin position="26"/>
        <end position="43"/>
    </location>
</feature>
<dbReference type="EMBL" id="HADW01013521">
    <property type="protein sequence ID" value="SBP14921.1"/>
    <property type="molecule type" value="Transcribed_RNA"/>
</dbReference>
<accession>A0A1A7X9Z7</accession>
<name>A0A1A7X9Z7_9TELE</name>
<protein>
    <submittedName>
        <fullName evidence="2">Uncharacterized protein</fullName>
    </submittedName>
</protein>
<feature type="non-terminal residue" evidence="2">
    <location>
        <position position="68"/>
    </location>
</feature>
<evidence type="ECO:0000313" key="2">
    <source>
        <dbReference type="EMBL" id="SBP14921.1"/>
    </source>
</evidence>
<feature type="region of interest" description="Disordered" evidence="1">
    <location>
        <begin position="18"/>
        <end position="43"/>
    </location>
</feature>